<evidence type="ECO:0000313" key="2">
    <source>
        <dbReference type="Proteomes" id="UP000681720"/>
    </source>
</evidence>
<organism evidence="1 2">
    <name type="scientific">Rotaria magnacalcarata</name>
    <dbReference type="NCBI Taxonomy" id="392030"/>
    <lineage>
        <taxon>Eukaryota</taxon>
        <taxon>Metazoa</taxon>
        <taxon>Spiralia</taxon>
        <taxon>Gnathifera</taxon>
        <taxon>Rotifera</taxon>
        <taxon>Eurotatoria</taxon>
        <taxon>Bdelloidea</taxon>
        <taxon>Philodinida</taxon>
        <taxon>Philodinidae</taxon>
        <taxon>Rotaria</taxon>
    </lineage>
</organism>
<feature type="non-terminal residue" evidence="1">
    <location>
        <position position="1"/>
    </location>
</feature>
<proteinExistence type="predicted"/>
<protein>
    <submittedName>
        <fullName evidence="1">Uncharacterized protein</fullName>
    </submittedName>
</protein>
<sequence>RNKPTGLPYCEPEAPYFGLNDMSPEKLKERRLQAIEVVRQQKDLVEQRQRQQLLQEINNQEYELKVLHTMKEEYVF</sequence>
<accession>A0A8S2YMQ8</accession>
<evidence type="ECO:0000313" key="1">
    <source>
        <dbReference type="EMBL" id="CAF4567555.1"/>
    </source>
</evidence>
<dbReference type="Proteomes" id="UP000681720">
    <property type="component" value="Unassembled WGS sequence"/>
</dbReference>
<comment type="caution">
    <text evidence="1">The sequence shown here is derived from an EMBL/GenBank/DDBJ whole genome shotgun (WGS) entry which is preliminary data.</text>
</comment>
<name>A0A8S2YMQ8_9BILA</name>
<gene>
    <name evidence="1" type="ORF">GIL414_LOCUS37520</name>
</gene>
<dbReference type="AlphaFoldDB" id="A0A8S2YMQ8"/>
<dbReference type="EMBL" id="CAJOBJ010096591">
    <property type="protein sequence ID" value="CAF4567555.1"/>
    <property type="molecule type" value="Genomic_DNA"/>
</dbReference>
<reference evidence="1" key="1">
    <citation type="submission" date="2021-02" db="EMBL/GenBank/DDBJ databases">
        <authorList>
            <person name="Nowell W R."/>
        </authorList>
    </citation>
    <scope>NUCLEOTIDE SEQUENCE</scope>
</reference>